<evidence type="ECO:0000313" key="4">
    <source>
        <dbReference type="Proteomes" id="UP000799441"/>
    </source>
</evidence>
<evidence type="ECO:0000313" key="3">
    <source>
        <dbReference type="EMBL" id="KAF2722048.1"/>
    </source>
</evidence>
<evidence type="ECO:0000259" key="2">
    <source>
        <dbReference type="PROSITE" id="PS50235"/>
    </source>
</evidence>
<keyword evidence="4" id="KW-1185">Reference proteome</keyword>
<dbReference type="CDD" id="cd02257">
    <property type="entry name" value="Peptidase_C19"/>
    <property type="match status" value="1"/>
</dbReference>
<gene>
    <name evidence="3" type="ORF">K431DRAFT_345799</name>
</gene>
<feature type="domain" description="USP" evidence="2">
    <location>
        <begin position="225"/>
        <end position="615"/>
    </location>
</feature>
<dbReference type="GO" id="GO:0005634">
    <property type="term" value="C:nucleus"/>
    <property type="evidence" value="ECO:0007669"/>
    <property type="project" value="TreeGrafter"/>
</dbReference>
<dbReference type="GO" id="GO:0005829">
    <property type="term" value="C:cytosol"/>
    <property type="evidence" value="ECO:0007669"/>
    <property type="project" value="TreeGrafter"/>
</dbReference>
<dbReference type="PROSITE" id="PS50235">
    <property type="entry name" value="USP_3"/>
    <property type="match status" value="1"/>
</dbReference>
<protein>
    <submittedName>
        <fullName evidence="3">Cysteine proteinase</fullName>
    </submittedName>
</protein>
<organism evidence="3 4">
    <name type="scientific">Polychaeton citri CBS 116435</name>
    <dbReference type="NCBI Taxonomy" id="1314669"/>
    <lineage>
        <taxon>Eukaryota</taxon>
        <taxon>Fungi</taxon>
        <taxon>Dikarya</taxon>
        <taxon>Ascomycota</taxon>
        <taxon>Pezizomycotina</taxon>
        <taxon>Dothideomycetes</taxon>
        <taxon>Dothideomycetidae</taxon>
        <taxon>Capnodiales</taxon>
        <taxon>Capnodiaceae</taxon>
        <taxon>Polychaeton</taxon>
    </lineage>
</organism>
<evidence type="ECO:0000256" key="1">
    <source>
        <dbReference type="SAM" id="MobiDB-lite"/>
    </source>
</evidence>
<dbReference type="GO" id="GO:0016579">
    <property type="term" value="P:protein deubiquitination"/>
    <property type="evidence" value="ECO:0007669"/>
    <property type="project" value="InterPro"/>
</dbReference>
<name>A0A9P4QA72_9PEZI</name>
<dbReference type="Gene3D" id="3.90.70.10">
    <property type="entry name" value="Cysteine proteinases"/>
    <property type="match status" value="1"/>
</dbReference>
<dbReference type="PANTHER" id="PTHR24006">
    <property type="entry name" value="UBIQUITIN CARBOXYL-TERMINAL HYDROLASE"/>
    <property type="match status" value="1"/>
</dbReference>
<dbReference type="GO" id="GO:0004843">
    <property type="term" value="F:cysteine-type deubiquitinase activity"/>
    <property type="evidence" value="ECO:0007669"/>
    <property type="project" value="InterPro"/>
</dbReference>
<sequence length="619" mass="69304">MALYLSRKLICFLDSLADQLFASLIPVVRAEPFDSPLSSPIPQTLRAKSVYTKSQYAPSRSLPASLSAPTIRRASQARSVVRTSAKLAPKRSVLSFPARAPGYWVPSQRTSKNDSASLLTAQPSPSPSPSSDGFRPQFLSAKTVDVSVAAPYALQFTPDARLQIEEQSCPPEAEQGNYCKWKGVQTKLPPTKKSSRYLDQQIIPAGVIHGRIGKKFPKRLRPKTKGMKNSGVDCYKSSALQALLHVPAFYHYLGNIHQSCVLPVDKCVVCALQHLVQAYWNDESLLEDPPSSGNKPPACPTECLEQLSAACKDNVGDNNAELRLHLTHTMQSDPSLLLDLLFDEIQQQSPDTFFDFFELGKKKVRTCGVCNYQNHIKEVEDERKDNYVSLHLGEPDTSRPLASMSLVSLIFEEMANVKMSARCNSEECRARYEVAAMAKRRQQTEQMQTQLHSDFIDQQTFNEEVARLCNLEPGQLGIEGEENTCRVTITKAPEILFVKLNRLYLDMRTYQEKKNVADVHYEEFLDLTTYTEQQEPLVYRLDAVVAHRNISNTNGGHYTAALRETEGVRRFCNVNDDCSLLRARGGDFAEMQRPYTGCPPGEYRATPTLLVYSKVCGEV</sequence>
<dbReference type="InterPro" id="IPR001394">
    <property type="entry name" value="Peptidase_C19_UCH"/>
</dbReference>
<accession>A0A9P4QA72</accession>
<reference evidence="3" key="1">
    <citation type="journal article" date="2020" name="Stud. Mycol.">
        <title>101 Dothideomycetes genomes: a test case for predicting lifestyles and emergence of pathogens.</title>
        <authorList>
            <person name="Haridas S."/>
            <person name="Albert R."/>
            <person name="Binder M."/>
            <person name="Bloem J."/>
            <person name="Labutti K."/>
            <person name="Salamov A."/>
            <person name="Andreopoulos B."/>
            <person name="Baker S."/>
            <person name="Barry K."/>
            <person name="Bills G."/>
            <person name="Bluhm B."/>
            <person name="Cannon C."/>
            <person name="Castanera R."/>
            <person name="Culley D."/>
            <person name="Daum C."/>
            <person name="Ezra D."/>
            <person name="Gonzalez J."/>
            <person name="Henrissat B."/>
            <person name="Kuo A."/>
            <person name="Liang C."/>
            <person name="Lipzen A."/>
            <person name="Lutzoni F."/>
            <person name="Magnuson J."/>
            <person name="Mondo S."/>
            <person name="Nolan M."/>
            <person name="Ohm R."/>
            <person name="Pangilinan J."/>
            <person name="Park H.-J."/>
            <person name="Ramirez L."/>
            <person name="Alfaro M."/>
            <person name="Sun H."/>
            <person name="Tritt A."/>
            <person name="Yoshinaga Y."/>
            <person name="Zwiers L.-H."/>
            <person name="Turgeon B."/>
            <person name="Goodwin S."/>
            <person name="Spatafora J."/>
            <person name="Crous P."/>
            <person name="Grigoriev I."/>
        </authorList>
    </citation>
    <scope>NUCLEOTIDE SEQUENCE</scope>
    <source>
        <strain evidence="3">CBS 116435</strain>
    </source>
</reference>
<dbReference type="AlphaFoldDB" id="A0A9P4QA72"/>
<feature type="compositionally biased region" description="Polar residues" evidence="1">
    <location>
        <begin position="107"/>
        <end position="122"/>
    </location>
</feature>
<comment type="caution">
    <text evidence="3">The sequence shown here is derived from an EMBL/GenBank/DDBJ whole genome shotgun (WGS) entry which is preliminary data.</text>
</comment>
<dbReference type="EMBL" id="MU003785">
    <property type="protein sequence ID" value="KAF2722048.1"/>
    <property type="molecule type" value="Genomic_DNA"/>
</dbReference>
<proteinExistence type="predicted"/>
<dbReference type="Pfam" id="PF00443">
    <property type="entry name" value="UCH"/>
    <property type="match status" value="1"/>
</dbReference>
<dbReference type="SUPFAM" id="SSF54001">
    <property type="entry name" value="Cysteine proteinases"/>
    <property type="match status" value="1"/>
</dbReference>
<dbReference type="InterPro" id="IPR028889">
    <property type="entry name" value="USP"/>
</dbReference>
<feature type="region of interest" description="Disordered" evidence="1">
    <location>
        <begin position="105"/>
        <end position="136"/>
    </location>
</feature>
<dbReference type="InterPro" id="IPR050164">
    <property type="entry name" value="Peptidase_C19"/>
</dbReference>
<dbReference type="Proteomes" id="UP000799441">
    <property type="component" value="Unassembled WGS sequence"/>
</dbReference>
<dbReference type="InterPro" id="IPR038765">
    <property type="entry name" value="Papain-like_cys_pep_sf"/>
</dbReference>
<dbReference type="OrthoDB" id="289038at2759"/>